<dbReference type="InterPro" id="IPR018030">
    <property type="entry name" value="Fimbrial_membr_usher_CS"/>
</dbReference>
<dbReference type="RefSeq" id="WP_063079412.1">
    <property type="nucleotide sequence ID" value="NZ_UCZI01000041.1"/>
</dbReference>
<keyword evidence="3 10" id="KW-0813">Transport</keyword>
<evidence type="ECO:0000256" key="6">
    <source>
        <dbReference type="ARBA" id="ARBA00022692"/>
    </source>
</evidence>
<keyword evidence="5 10" id="KW-1029">Fimbrium biogenesis</keyword>
<dbReference type="InterPro" id="IPR042186">
    <property type="entry name" value="FimD_plug_dom"/>
</dbReference>
<dbReference type="InterPro" id="IPR000015">
    <property type="entry name" value="Fimb_usher"/>
</dbReference>
<dbReference type="Gene3D" id="2.60.40.3110">
    <property type="match status" value="1"/>
</dbReference>
<dbReference type="SMR" id="A0A2H4TY99"/>
<dbReference type="Gene3D" id="3.10.20.410">
    <property type="match status" value="1"/>
</dbReference>
<keyword evidence="4" id="KW-1134">Transmembrane beta strand</keyword>
<evidence type="ECO:0000256" key="9">
    <source>
        <dbReference type="ARBA" id="ARBA00023237"/>
    </source>
</evidence>
<dbReference type="Gene3D" id="2.60.40.2610">
    <property type="entry name" value="Outer membrane usher protein FimD, plug domain"/>
    <property type="match status" value="1"/>
</dbReference>
<proteinExistence type="inferred from homology"/>
<dbReference type="SUPFAM" id="SSF141729">
    <property type="entry name" value="FimD N-terminal domain-like"/>
    <property type="match status" value="1"/>
</dbReference>
<evidence type="ECO:0000313" key="16">
    <source>
        <dbReference type="Proteomes" id="UP000236551"/>
    </source>
</evidence>
<evidence type="ECO:0000259" key="12">
    <source>
        <dbReference type="Pfam" id="PF13953"/>
    </source>
</evidence>
<dbReference type="Pfam" id="PF00577">
    <property type="entry name" value="Usher"/>
    <property type="match status" value="1"/>
</dbReference>
<evidence type="ECO:0000256" key="1">
    <source>
        <dbReference type="ARBA" id="ARBA00004571"/>
    </source>
</evidence>
<evidence type="ECO:0000256" key="8">
    <source>
        <dbReference type="ARBA" id="ARBA00023136"/>
    </source>
</evidence>
<feature type="chain" id="PRO_5014289058" description="Fimbrial biogenesis outer membrane usher protein" evidence="11">
    <location>
        <begin position="22"/>
        <end position="835"/>
    </location>
</feature>
<dbReference type="GO" id="GO:0015473">
    <property type="term" value="F:fimbrial usher porin activity"/>
    <property type="evidence" value="ECO:0007669"/>
    <property type="project" value="InterPro"/>
</dbReference>
<accession>A0A2H4TY99</accession>
<evidence type="ECO:0000256" key="3">
    <source>
        <dbReference type="ARBA" id="ARBA00022448"/>
    </source>
</evidence>
<gene>
    <name evidence="14" type="ORF">CV83915_04133</name>
    <name evidence="15" type="ORF">CV83915_04193</name>
</gene>
<dbReference type="PROSITE" id="PS01151">
    <property type="entry name" value="FIMBRIAL_USHER"/>
    <property type="match status" value="1"/>
</dbReference>
<dbReference type="InterPro" id="IPR037224">
    <property type="entry name" value="PapC_N_sf"/>
</dbReference>
<organism evidence="15 16">
    <name type="scientific">Escherichia coli</name>
    <dbReference type="NCBI Taxonomy" id="562"/>
    <lineage>
        <taxon>Bacteria</taxon>
        <taxon>Pseudomonadati</taxon>
        <taxon>Pseudomonadota</taxon>
        <taxon>Gammaproteobacteria</taxon>
        <taxon>Enterobacterales</taxon>
        <taxon>Enterobacteriaceae</taxon>
        <taxon>Escherichia</taxon>
    </lineage>
</organism>
<keyword evidence="7 11" id="KW-0732">Signal</keyword>
<dbReference type="InterPro" id="IPR043142">
    <property type="entry name" value="PapC-like_C_sf"/>
</dbReference>
<dbReference type="InterPro" id="IPR025885">
    <property type="entry name" value="PapC_N"/>
</dbReference>
<evidence type="ECO:0000313" key="14">
    <source>
        <dbReference type="EMBL" id="ATZ34409.1"/>
    </source>
</evidence>
<feature type="signal peptide" evidence="11">
    <location>
        <begin position="1"/>
        <end position="21"/>
    </location>
</feature>
<keyword evidence="9 10" id="KW-0998">Cell outer membrane</keyword>
<evidence type="ECO:0000256" key="11">
    <source>
        <dbReference type="SAM" id="SignalP"/>
    </source>
</evidence>
<evidence type="ECO:0000313" key="15">
    <source>
        <dbReference type="EMBL" id="ATZ34469.1"/>
    </source>
</evidence>
<dbReference type="InterPro" id="IPR025949">
    <property type="entry name" value="PapC-like_C"/>
</dbReference>
<dbReference type="EMBL" id="CP024978">
    <property type="protein sequence ID" value="ATZ34409.1"/>
    <property type="molecule type" value="Genomic_DNA"/>
</dbReference>
<evidence type="ECO:0000256" key="10">
    <source>
        <dbReference type="RuleBase" id="RU003884"/>
    </source>
</evidence>
<name>A0A2H4TY99_ECOLX</name>
<dbReference type="Gene3D" id="2.60.40.2070">
    <property type="match status" value="1"/>
</dbReference>
<dbReference type="EMBL" id="CP024978">
    <property type="protein sequence ID" value="ATZ34469.1"/>
    <property type="molecule type" value="Genomic_DNA"/>
</dbReference>
<dbReference type="PANTHER" id="PTHR30451">
    <property type="entry name" value="OUTER MEMBRANE USHER PROTEIN"/>
    <property type="match status" value="1"/>
</dbReference>
<evidence type="ECO:0000256" key="5">
    <source>
        <dbReference type="ARBA" id="ARBA00022558"/>
    </source>
</evidence>
<dbReference type="GO" id="GO:0009279">
    <property type="term" value="C:cell outer membrane"/>
    <property type="evidence" value="ECO:0007669"/>
    <property type="project" value="UniProtKB-SubCell"/>
</dbReference>
<comment type="subcellular location">
    <subcellularLocation>
        <location evidence="1 10">Cell outer membrane</location>
        <topology evidence="1 10">Multi-pass membrane protein</topology>
    </subcellularLocation>
</comment>
<sequence length="835" mass="92354">MNKYPPLLTMLIIGIGSNAVAGDYFDPSLLATDIGNNDKLDLSLFSHPGGGVKGEREVSVYINDFFYKNVTLDFENGISGALEPIFPSGFFDNILASPYRSIKEKELISTADFLSLVPYGMVRFDQAIARVDISIPQAYLGRDAQMKSAPESWNQGVPALLIDYRLSGSKNKYNYGSSQNFYANAFLGFNLMGWRLRTTTNYMSYNSKDLYNKGERQGSFNFYNTYLEKDIGYLRSTLRLGELSTRGMILESFNFKGGKIYSNDEMLNDRLRSYTPTVRGIASSQAVVTIKQGGVVILQKNVPPGPFEINDFSLSGYSGDLYVNIKEADGSEHSFIQPFSTLPEMKREGVSGYEISLGHYNNSGATQYYNESPFLYASWSRGYRNGMTLYSETIQSRKYQLLGVGSTLSLGDFGAVSGDASLSRANKYDKIHSGQSYGLKYSKNKVDTGTTVTLATYRYSTKDFYSFNDFVSKNDSVQYVWDNRLKNRITLSLNQSLDDYGSLSLIASQQNYWTSDYVSRSFSLSHSFGWNDIFFSTSFSLDQKEGDNALRNNNKVFGFYSSIPLSKLIGKNESTYSTLSYNVTKINNQVRNTATLAGKVPGSMAQYRFSSGWANTEQSSNKALSVNWDGDLLDGSLGYTSSGKNRITDYSLSGSAILYPWRLAIGSDSVINGAAVVETEFISGIKVRQGGETSLLGTAIVTSMQPYTENRIDLDTQNIPDDLFISNASKKIVPEKGAVVPVKYNLFKGKQIVFSLKRYDGTPLPFGSVVSLVGSDSEITGIIDDAGRVYLAGIPSKGILHGAWGYNKSCEVSFNLNGKPSNNSNEIIEYEGVCK</sequence>
<feature type="domain" description="PapC N-terminal" evidence="13">
    <location>
        <begin position="24"/>
        <end position="167"/>
    </location>
</feature>
<reference evidence="15 16" key="1">
    <citation type="submission" date="2017-11" db="EMBL/GenBank/DDBJ databases">
        <title>Escherichia coli CV839-15 Genome sequencing and assembly.</title>
        <authorList>
            <person name="Li Z."/>
            <person name="Song N."/>
            <person name="Li W."/>
            <person name="Philip H.R."/>
            <person name="Bu Z."/>
            <person name="Siguo L."/>
        </authorList>
    </citation>
    <scope>NUCLEOTIDE SEQUENCE [LARGE SCALE GENOMIC DNA]</scope>
    <source>
        <strain evidence="15 16">CV839-15</strain>
    </source>
</reference>
<evidence type="ECO:0000259" key="13">
    <source>
        <dbReference type="Pfam" id="PF13954"/>
    </source>
</evidence>
<dbReference type="PANTHER" id="PTHR30451:SF21">
    <property type="entry name" value="FIMBRIAL USHER DOMAIN-CONTAINING PROTEIN YDET-RELATED"/>
    <property type="match status" value="1"/>
</dbReference>
<feature type="domain" description="PapC-like C-terminal" evidence="12">
    <location>
        <begin position="754"/>
        <end position="817"/>
    </location>
</feature>
<evidence type="ECO:0008006" key="17">
    <source>
        <dbReference type="Google" id="ProtNLM"/>
    </source>
</evidence>
<evidence type="ECO:0000256" key="7">
    <source>
        <dbReference type="ARBA" id="ARBA00022729"/>
    </source>
</evidence>
<dbReference type="Pfam" id="PF13953">
    <property type="entry name" value="PapC_C"/>
    <property type="match status" value="1"/>
</dbReference>
<keyword evidence="8 10" id="KW-0472">Membrane</keyword>
<dbReference type="AlphaFoldDB" id="A0A2H4TY99"/>
<protein>
    <recommendedName>
        <fullName evidence="17">Fimbrial biogenesis outer membrane usher protein</fullName>
    </recommendedName>
</protein>
<dbReference type="Proteomes" id="UP000236551">
    <property type="component" value="Chromosome"/>
</dbReference>
<dbReference type="Pfam" id="PF13954">
    <property type="entry name" value="PapC_N"/>
    <property type="match status" value="1"/>
</dbReference>
<evidence type="ECO:0000256" key="4">
    <source>
        <dbReference type="ARBA" id="ARBA00022452"/>
    </source>
</evidence>
<evidence type="ECO:0000256" key="2">
    <source>
        <dbReference type="ARBA" id="ARBA00008064"/>
    </source>
</evidence>
<comment type="similarity">
    <text evidence="2 10">Belongs to the fimbrial export usher family.</text>
</comment>
<dbReference type="GO" id="GO:0009297">
    <property type="term" value="P:pilus assembly"/>
    <property type="evidence" value="ECO:0007669"/>
    <property type="project" value="InterPro"/>
</dbReference>
<keyword evidence="6 10" id="KW-0812">Transmembrane</keyword>